<evidence type="ECO:0000313" key="1">
    <source>
        <dbReference type="EMBL" id="KAA8785089.1"/>
    </source>
</evidence>
<sequence>MSWSKLKQQLDSFLSPTLAGTVAYRATSYRFLPDKSGSCYLTVDQKNILNMADTTTTPIRWYQTDQEIKNDPGIVIPVSPEEIEAIRKETKGAVPEERLEIMVRGRKSTSHAKELLAAQAALSKANFTAVATTFLATSIEDNLESSDILLNILALIDRRVGKKRILNMSDSIKMKHSAVQYFYELRRRTV</sequence>
<protein>
    <submittedName>
        <fullName evidence="1">Uncharacterized protein</fullName>
    </submittedName>
</protein>
<proteinExistence type="predicted"/>
<evidence type="ECO:0000313" key="2">
    <source>
        <dbReference type="Proteomes" id="UP000323664"/>
    </source>
</evidence>
<organism evidence="1 2">
    <name type="scientific">Paenibacillus amylolyticus</name>
    <dbReference type="NCBI Taxonomy" id="1451"/>
    <lineage>
        <taxon>Bacteria</taxon>
        <taxon>Bacillati</taxon>
        <taxon>Bacillota</taxon>
        <taxon>Bacilli</taxon>
        <taxon>Bacillales</taxon>
        <taxon>Paenibacillaceae</taxon>
        <taxon>Paenibacillus</taxon>
    </lineage>
</organism>
<dbReference type="EMBL" id="RIAS01000007">
    <property type="protein sequence ID" value="KAA8785089.1"/>
    <property type="molecule type" value="Genomic_DNA"/>
</dbReference>
<dbReference type="Proteomes" id="UP000323664">
    <property type="component" value="Unassembled WGS sequence"/>
</dbReference>
<comment type="caution">
    <text evidence="1">The sequence shown here is derived from an EMBL/GenBank/DDBJ whole genome shotgun (WGS) entry which is preliminary data.</text>
</comment>
<dbReference type="InterPro" id="IPR057955">
    <property type="entry name" value="SF0329-like"/>
</dbReference>
<dbReference type="OrthoDB" id="9815878at2"/>
<dbReference type="AlphaFoldDB" id="A0A5M9WUF6"/>
<dbReference type="RefSeq" id="WP_123064890.1">
    <property type="nucleotide sequence ID" value="NZ_RIAS01000007.1"/>
</dbReference>
<name>A0A5M9WUF6_PAEAM</name>
<dbReference type="Pfam" id="PF25753">
    <property type="entry name" value="SF0329"/>
    <property type="match status" value="1"/>
</dbReference>
<gene>
    <name evidence="1" type="ORF">EC604_14690</name>
</gene>
<reference evidence="1 2" key="1">
    <citation type="journal article" date="2019" name="J. Ind. Microbiol. Biotechnol.">
        <title>Paenibacillus amylolyticus 27C64 has a diverse set of carbohydrate-active enzymes and complete pectin deconstruction system.</title>
        <authorList>
            <person name="Keggi C."/>
            <person name="Doran-Peterson J."/>
        </authorList>
    </citation>
    <scope>NUCLEOTIDE SEQUENCE [LARGE SCALE GENOMIC DNA]</scope>
    <source>
        <strain evidence="1 2">27C64</strain>
    </source>
</reference>
<accession>A0A5M9WUF6</accession>